<dbReference type="InterPro" id="IPR047111">
    <property type="entry name" value="YbaP-like"/>
</dbReference>
<evidence type="ECO:0000313" key="3">
    <source>
        <dbReference type="Proteomes" id="UP000184085"/>
    </source>
</evidence>
<feature type="chain" id="PRO_5011957007" evidence="1">
    <location>
        <begin position="21"/>
        <end position="333"/>
    </location>
</feature>
<feature type="signal peptide" evidence="1">
    <location>
        <begin position="1"/>
        <end position="20"/>
    </location>
</feature>
<proteinExistence type="predicted"/>
<protein>
    <submittedName>
        <fullName evidence="2">GumN family protein</fullName>
    </submittedName>
</protein>
<dbReference type="PANTHER" id="PTHR40590">
    <property type="entry name" value="CYTOPLASMIC PROTEIN-RELATED"/>
    <property type="match status" value="1"/>
</dbReference>
<reference evidence="3" key="1">
    <citation type="submission" date="2016-09" db="EMBL/GenBank/DDBJ databases">
        <authorList>
            <person name="Wibberg D."/>
        </authorList>
    </citation>
    <scope>NUCLEOTIDE SEQUENCE [LARGE SCALE GENOMIC DNA]</scope>
</reference>
<keyword evidence="1" id="KW-0732">Signal</keyword>
<dbReference type="PROSITE" id="PS51257">
    <property type="entry name" value="PROKAR_LIPOPROTEIN"/>
    <property type="match status" value="1"/>
</dbReference>
<dbReference type="EMBL" id="FMJB01000040">
    <property type="protein sequence ID" value="SCM66817.1"/>
    <property type="molecule type" value="Genomic_DNA"/>
</dbReference>
<dbReference type="CDD" id="cd14789">
    <property type="entry name" value="Tiki"/>
    <property type="match status" value="1"/>
</dbReference>
<dbReference type="Pfam" id="PF01963">
    <property type="entry name" value="TraB_PrgY_gumN"/>
    <property type="match status" value="1"/>
</dbReference>
<name>A0A1M4MYF3_9RHOB</name>
<gene>
    <name evidence="2" type="primary">gumN</name>
    <name evidence="2" type="ORF">KARMA_0999</name>
</gene>
<evidence type="ECO:0000256" key="1">
    <source>
        <dbReference type="SAM" id="SignalP"/>
    </source>
</evidence>
<organism evidence="2 3">
    <name type="scientific">Donghicola eburneus</name>
    <dbReference type="NCBI Taxonomy" id="393278"/>
    <lineage>
        <taxon>Bacteria</taxon>
        <taxon>Pseudomonadati</taxon>
        <taxon>Pseudomonadota</taxon>
        <taxon>Alphaproteobacteria</taxon>
        <taxon>Rhodobacterales</taxon>
        <taxon>Roseobacteraceae</taxon>
        <taxon>Donghicola</taxon>
    </lineage>
</organism>
<sequence>MLRLIAFVFLSLLHAFPALAACGAGPDLEQFLTPAEKDAIAAIEDETANSTGTLWQATRDGRSVYIVGTMHLPDPRHSVAMAALRPILREVDALYLETASDGAAQMQSQIASDPSMIFAADAGTPTLPELLDDATWQQLRDAMAARGFPAPLTAKMRPWYVSMMLSIPPCAMDTMTSVVGGLDKMVERAALALDKPVRSLEDWQTIFSTFSEIPYQEQVDIMALSIMPDEVSEAAFTATLDAYFDERHARSWGLSEVLSHRIPGLTADQIEAESARMQDLLLDRRNQNWLPVILDAVQDEDILVAVGAAHLIGENGLVALLENAGFALTRLPL</sequence>
<dbReference type="Proteomes" id="UP000184085">
    <property type="component" value="Unassembled WGS sequence"/>
</dbReference>
<dbReference type="RefSeq" id="WP_072704945.1">
    <property type="nucleotide sequence ID" value="NZ_FMJB01000040.1"/>
</dbReference>
<dbReference type="InterPro" id="IPR002816">
    <property type="entry name" value="TraB/PrgY/GumN_fam"/>
</dbReference>
<dbReference type="AlphaFoldDB" id="A0A1M4MYF3"/>
<evidence type="ECO:0000313" key="2">
    <source>
        <dbReference type="EMBL" id="SCM66817.1"/>
    </source>
</evidence>
<dbReference type="PANTHER" id="PTHR40590:SF1">
    <property type="entry name" value="CYTOPLASMIC PROTEIN"/>
    <property type="match status" value="1"/>
</dbReference>
<keyword evidence="3" id="KW-1185">Reference proteome</keyword>
<accession>A0A1M4MYF3</accession>